<dbReference type="Pfam" id="PF07261">
    <property type="entry name" value="DnaB_2"/>
    <property type="match status" value="1"/>
</dbReference>
<comment type="caution">
    <text evidence="4">The sequence shown here is derived from an EMBL/GenBank/DDBJ whole genome shotgun (WGS) entry which is preliminary data.</text>
</comment>
<evidence type="ECO:0000259" key="2">
    <source>
        <dbReference type="Pfam" id="PF07261"/>
    </source>
</evidence>
<name>A0A9X3RDC2_9BACL</name>
<sequence>MQLLFKELQPVDSFIIQMPHILTDKDRQLVTMLYKPIIGSDAMSLYCTLWAESEGETTEQLTHYYLMDVLNMSLKKIFDARVALEAIGLMKTWKKDDDDKRLFIYEVVAPLDAASFFSEPILATSLYSVIHEKAYIRIRERFIKKQPILSGFENISRDLQDVFKSNHDYNKLGHIFEPGQSDQSSVRPQKLPFYSMDFDFDLLKSGLSEVMIPSSVLTLSVKELIAKVAFLYSLNAIDMQKVLMMAIDDQNRITEERLKKTAADYYKLSISSKPPRLMPKAGVQREMVSQEVKMSKDQSLIKYLEETPPLEVLRDLSNGKEPLPVEVDLANELIFKYGFPPAVVNVLLQFVLIRAKMKLNKNYVHKIAAHWQRENIQTCEQAIEISRKEHDQYMDWQNSAKTASTTSYKRKNVRDEKVPEWFYKAKETRSTKQTIENEVTEDWEAKKQQLLEKLGVTEGQAKTNGTN</sequence>
<dbReference type="InterPro" id="IPR006343">
    <property type="entry name" value="DnaB/C_C"/>
</dbReference>
<organism evidence="4 5">
    <name type="scientific">Paenisporosarcina quisquiliarum</name>
    <dbReference type="NCBI Taxonomy" id="365346"/>
    <lineage>
        <taxon>Bacteria</taxon>
        <taxon>Bacillati</taxon>
        <taxon>Bacillota</taxon>
        <taxon>Bacilli</taxon>
        <taxon>Bacillales</taxon>
        <taxon>Caryophanaceae</taxon>
        <taxon>Paenisporosarcina</taxon>
    </lineage>
</organism>
<reference evidence="4" key="1">
    <citation type="submission" date="2022-05" db="EMBL/GenBank/DDBJ databases">
        <authorList>
            <person name="Colautti A."/>
            <person name="Iacumin L."/>
        </authorList>
    </citation>
    <scope>NUCLEOTIDE SEQUENCE</scope>
    <source>
        <strain evidence="4">SK 55</strain>
    </source>
</reference>
<evidence type="ECO:0000259" key="3">
    <source>
        <dbReference type="Pfam" id="PF25888"/>
    </source>
</evidence>
<dbReference type="Proteomes" id="UP001152173">
    <property type="component" value="Unassembled WGS sequence"/>
</dbReference>
<proteinExistence type="inferred from homology"/>
<feature type="domain" description="Replicative helicase loading/DNA remodeling protein DnaB N-terminal winged helix" evidence="3">
    <location>
        <begin position="9"/>
        <end position="260"/>
    </location>
</feature>
<dbReference type="Pfam" id="PF25888">
    <property type="entry name" value="WHD_DnaB"/>
    <property type="match status" value="1"/>
</dbReference>
<comment type="similarity">
    <text evidence="1">Belongs to the DnaB/DnaD family.</text>
</comment>
<feature type="domain" description="DnaB/C C-terminal" evidence="2">
    <location>
        <begin position="319"/>
        <end position="384"/>
    </location>
</feature>
<dbReference type="RefSeq" id="WP_269925355.1">
    <property type="nucleotide sequence ID" value="NZ_JAMKBJ010000002.1"/>
</dbReference>
<dbReference type="Gene3D" id="1.10.10.630">
    <property type="entry name" value="DnaD domain-like"/>
    <property type="match status" value="1"/>
</dbReference>
<keyword evidence="5" id="KW-1185">Reference proteome</keyword>
<protein>
    <submittedName>
        <fullName evidence="4">DnaD domain protein</fullName>
    </submittedName>
</protein>
<dbReference type="EMBL" id="JAMKBJ010000002">
    <property type="protein sequence ID" value="MCZ8536253.1"/>
    <property type="molecule type" value="Genomic_DNA"/>
</dbReference>
<dbReference type="AlphaFoldDB" id="A0A9X3RDC2"/>
<dbReference type="InterPro" id="IPR034829">
    <property type="entry name" value="DnaD-like_sf"/>
</dbReference>
<evidence type="ECO:0000256" key="1">
    <source>
        <dbReference type="ARBA" id="ARBA00093462"/>
    </source>
</evidence>
<gene>
    <name evidence="4" type="ORF">M9R32_03460</name>
</gene>
<accession>A0A9X3RDC2</accession>
<evidence type="ECO:0000313" key="4">
    <source>
        <dbReference type="EMBL" id="MCZ8536253.1"/>
    </source>
</evidence>
<evidence type="ECO:0000313" key="5">
    <source>
        <dbReference type="Proteomes" id="UP001152173"/>
    </source>
</evidence>
<dbReference type="InterPro" id="IPR058660">
    <property type="entry name" value="WHD_DnaB"/>
</dbReference>